<sequence>MTRQPIFARLSRTATQAVLGAVVAFAAFPAIAGAAAPQQAVATADRPAAEQKVCVKTTPTGSRIARMVCMTRADFIARSGVDPFDAK</sequence>
<keyword evidence="3" id="KW-1185">Reference proteome</keyword>
<dbReference type="PATRIC" id="fig|1123269.5.peg.2240"/>
<organism evidence="2 3">
    <name type="scientific">Sphingomonas sanxanigenens DSM 19645 = NX02</name>
    <dbReference type="NCBI Taxonomy" id="1123269"/>
    <lineage>
        <taxon>Bacteria</taxon>
        <taxon>Pseudomonadati</taxon>
        <taxon>Pseudomonadota</taxon>
        <taxon>Alphaproteobacteria</taxon>
        <taxon>Sphingomonadales</taxon>
        <taxon>Sphingomonadaceae</taxon>
        <taxon>Sphingomonas</taxon>
    </lineage>
</organism>
<dbReference type="AlphaFoldDB" id="W0AEE6"/>
<keyword evidence="1" id="KW-0732">Signal</keyword>
<evidence type="ECO:0000313" key="2">
    <source>
        <dbReference type="EMBL" id="AHE54020.1"/>
    </source>
</evidence>
<evidence type="ECO:0000313" key="3">
    <source>
        <dbReference type="Proteomes" id="UP000018851"/>
    </source>
</evidence>
<gene>
    <name evidence="2" type="ORF">NX02_11545</name>
</gene>
<dbReference type="Proteomes" id="UP000018851">
    <property type="component" value="Chromosome"/>
</dbReference>
<name>W0AEE6_9SPHN</name>
<proteinExistence type="predicted"/>
<evidence type="ECO:0000256" key="1">
    <source>
        <dbReference type="SAM" id="SignalP"/>
    </source>
</evidence>
<protein>
    <submittedName>
        <fullName evidence="2">Uncharacterized protein</fullName>
    </submittedName>
</protein>
<feature type="signal peptide" evidence="1">
    <location>
        <begin position="1"/>
        <end position="32"/>
    </location>
</feature>
<accession>W0AEE6</accession>
<dbReference type="HOGENOM" id="CLU_2511001_0_0_5"/>
<dbReference type="KEGG" id="ssan:NX02_11545"/>
<dbReference type="EMBL" id="CP006644">
    <property type="protein sequence ID" value="AHE54020.1"/>
    <property type="molecule type" value="Genomic_DNA"/>
</dbReference>
<reference evidence="2 3" key="1">
    <citation type="submission" date="2013-07" db="EMBL/GenBank/DDBJ databases">
        <title>Completed genome of Sphingomonas sanxanigenens NX02.</title>
        <authorList>
            <person name="Ma T."/>
            <person name="Huang H."/>
            <person name="Wu M."/>
            <person name="Li X."/>
            <person name="Li G."/>
        </authorList>
    </citation>
    <scope>NUCLEOTIDE SEQUENCE [LARGE SCALE GENOMIC DNA]</scope>
    <source>
        <strain evidence="2 3">NX02</strain>
    </source>
</reference>
<feature type="chain" id="PRO_5004785155" evidence="1">
    <location>
        <begin position="33"/>
        <end position="87"/>
    </location>
</feature>